<evidence type="ECO:0000259" key="11">
    <source>
        <dbReference type="PROSITE" id="PS51485"/>
    </source>
</evidence>
<keyword evidence="5" id="KW-0175">Coiled coil</keyword>
<feature type="region of interest" description="Disordered" evidence="9">
    <location>
        <begin position="203"/>
        <end position="239"/>
    </location>
</feature>
<evidence type="ECO:0000256" key="5">
    <source>
        <dbReference type="ARBA" id="ARBA00023054"/>
    </source>
</evidence>
<comment type="subcellular location">
    <subcellularLocation>
        <location evidence="1">Cytoplasm</location>
        <location evidence="1">Cytoskeleton</location>
    </subcellularLocation>
</comment>
<keyword evidence="7" id="KW-0325">Glycoprotein</keyword>
<evidence type="ECO:0000256" key="7">
    <source>
        <dbReference type="ARBA" id="ARBA00023180"/>
    </source>
</evidence>
<dbReference type="Pfam" id="PF07058">
    <property type="entry name" value="MAP70"/>
    <property type="match status" value="1"/>
</dbReference>
<dbReference type="InterPro" id="IPR009768">
    <property type="entry name" value="MAP70"/>
</dbReference>
<dbReference type="GO" id="GO:0009055">
    <property type="term" value="F:electron transfer activity"/>
    <property type="evidence" value="ECO:0007669"/>
    <property type="project" value="InterPro"/>
</dbReference>
<keyword evidence="6" id="KW-1015">Disulfide bond</keyword>
<dbReference type="Proteomes" id="UP000306102">
    <property type="component" value="Unassembled WGS sequence"/>
</dbReference>
<accession>A0A4S4D0C3</accession>
<dbReference type="InterPro" id="IPR003245">
    <property type="entry name" value="Phytocyanin_dom"/>
</dbReference>
<dbReference type="Pfam" id="PF02298">
    <property type="entry name" value="Cu_bind_like"/>
    <property type="match status" value="1"/>
</dbReference>
<evidence type="ECO:0000256" key="4">
    <source>
        <dbReference type="ARBA" id="ARBA00022701"/>
    </source>
</evidence>
<proteinExistence type="inferred from homology"/>
<keyword evidence="4" id="KW-0493">Microtubule</keyword>
<dbReference type="GO" id="GO:0005874">
    <property type="term" value="C:microtubule"/>
    <property type="evidence" value="ECO:0007669"/>
    <property type="project" value="UniProtKB-KW"/>
</dbReference>
<dbReference type="SUPFAM" id="SSF49503">
    <property type="entry name" value="Cupredoxins"/>
    <property type="match status" value="1"/>
</dbReference>
<feature type="signal peptide" evidence="10">
    <location>
        <begin position="1"/>
        <end position="34"/>
    </location>
</feature>
<dbReference type="FunFam" id="2.60.40.420:FF:000034">
    <property type="entry name" value="Cupredoxin superfamily protein"/>
    <property type="match status" value="1"/>
</dbReference>
<dbReference type="InterPro" id="IPR008972">
    <property type="entry name" value="Cupredoxin"/>
</dbReference>
<keyword evidence="10" id="KW-0732">Signal</keyword>
<dbReference type="GO" id="GO:0008017">
    <property type="term" value="F:microtubule binding"/>
    <property type="evidence" value="ECO:0007669"/>
    <property type="project" value="InterPro"/>
</dbReference>
<comment type="similarity">
    <text evidence="2">Belongs to the MAP70 family.</text>
</comment>
<dbReference type="GO" id="GO:0005886">
    <property type="term" value="C:plasma membrane"/>
    <property type="evidence" value="ECO:0007669"/>
    <property type="project" value="TreeGrafter"/>
</dbReference>
<reference evidence="12 13" key="1">
    <citation type="journal article" date="2018" name="Proc. Natl. Acad. Sci. U.S.A.">
        <title>Draft genome sequence of Camellia sinensis var. sinensis provides insights into the evolution of the tea genome and tea quality.</title>
        <authorList>
            <person name="Wei C."/>
            <person name="Yang H."/>
            <person name="Wang S."/>
            <person name="Zhao J."/>
            <person name="Liu C."/>
            <person name="Gao L."/>
            <person name="Xia E."/>
            <person name="Lu Y."/>
            <person name="Tai Y."/>
            <person name="She G."/>
            <person name="Sun J."/>
            <person name="Cao H."/>
            <person name="Tong W."/>
            <person name="Gao Q."/>
            <person name="Li Y."/>
            <person name="Deng W."/>
            <person name="Jiang X."/>
            <person name="Wang W."/>
            <person name="Chen Q."/>
            <person name="Zhang S."/>
            <person name="Li H."/>
            <person name="Wu J."/>
            <person name="Wang P."/>
            <person name="Li P."/>
            <person name="Shi C."/>
            <person name="Zheng F."/>
            <person name="Jian J."/>
            <person name="Huang B."/>
            <person name="Shan D."/>
            <person name="Shi M."/>
            <person name="Fang C."/>
            <person name="Yue Y."/>
            <person name="Li F."/>
            <person name="Li D."/>
            <person name="Wei S."/>
            <person name="Han B."/>
            <person name="Jiang C."/>
            <person name="Yin Y."/>
            <person name="Xia T."/>
            <person name="Zhang Z."/>
            <person name="Bennetzen J.L."/>
            <person name="Zhao S."/>
            <person name="Wan X."/>
        </authorList>
    </citation>
    <scope>NUCLEOTIDE SEQUENCE [LARGE SCALE GENOMIC DNA]</scope>
    <source>
        <strain evidence="13">cv. Shuchazao</strain>
        <tissue evidence="12">Leaf</tissue>
    </source>
</reference>
<evidence type="ECO:0000256" key="10">
    <source>
        <dbReference type="SAM" id="SignalP"/>
    </source>
</evidence>
<evidence type="ECO:0000313" key="12">
    <source>
        <dbReference type="EMBL" id="THF95642.1"/>
    </source>
</evidence>
<evidence type="ECO:0000256" key="3">
    <source>
        <dbReference type="ARBA" id="ARBA00022490"/>
    </source>
</evidence>
<dbReference type="Gene3D" id="2.60.40.420">
    <property type="entry name" value="Cupredoxins - blue copper proteins"/>
    <property type="match status" value="1"/>
</dbReference>
<organism evidence="12 13">
    <name type="scientific">Camellia sinensis var. sinensis</name>
    <name type="common">China tea</name>
    <dbReference type="NCBI Taxonomy" id="542762"/>
    <lineage>
        <taxon>Eukaryota</taxon>
        <taxon>Viridiplantae</taxon>
        <taxon>Streptophyta</taxon>
        <taxon>Embryophyta</taxon>
        <taxon>Tracheophyta</taxon>
        <taxon>Spermatophyta</taxon>
        <taxon>Magnoliopsida</taxon>
        <taxon>eudicotyledons</taxon>
        <taxon>Gunneridae</taxon>
        <taxon>Pentapetalae</taxon>
        <taxon>asterids</taxon>
        <taxon>Ericales</taxon>
        <taxon>Theaceae</taxon>
        <taxon>Camellia</taxon>
    </lineage>
</organism>
<protein>
    <recommendedName>
        <fullName evidence="11">Phytocyanin domain-containing protein</fullName>
    </recommendedName>
</protein>
<keyword evidence="8" id="KW-0206">Cytoskeleton</keyword>
<evidence type="ECO:0000256" key="8">
    <source>
        <dbReference type="ARBA" id="ARBA00023212"/>
    </source>
</evidence>
<dbReference type="GO" id="GO:0007010">
    <property type="term" value="P:cytoskeleton organization"/>
    <property type="evidence" value="ECO:0007669"/>
    <property type="project" value="InterPro"/>
</dbReference>
<feature type="compositionally biased region" description="Gly residues" evidence="9">
    <location>
        <begin position="228"/>
        <end position="237"/>
    </location>
</feature>
<dbReference type="AlphaFoldDB" id="A0A4S4D0C3"/>
<evidence type="ECO:0000313" key="13">
    <source>
        <dbReference type="Proteomes" id="UP000306102"/>
    </source>
</evidence>
<feature type="compositionally biased region" description="Basic and acidic residues" evidence="9">
    <location>
        <begin position="203"/>
        <end position="218"/>
    </location>
</feature>
<evidence type="ECO:0000256" key="1">
    <source>
        <dbReference type="ARBA" id="ARBA00004245"/>
    </source>
</evidence>
<gene>
    <name evidence="12" type="ORF">TEA_015252</name>
</gene>
<keyword evidence="13" id="KW-1185">Reference proteome</keyword>
<evidence type="ECO:0000256" key="2">
    <source>
        <dbReference type="ARBA" id="ARBA00008825"/>
    </source>
</evidence>
<dbReference type="STRING" id="542762.A0A4S4D0C3"/>
<comment type="caution">
    <text evidence="12">The sequence shown here is derived from an EMBL/GenBank/DDBJ whole genome shotgun (WGS) entry which is preliminary data.</text>
</comment>
<feature type="domain" description="Phytocyanin" evidence="11">
    <location>
        <begin position="36"/>
        <end position="139"/>
    </location>
</feature>
<name>A0A4S4D0C3_CAMSN</name>
<keyword evidence="3" id="KW-0963">Cytoplasm</keyword>
<evidence type="ECO:0000256" key="9">
    <source>
        <dbReference type="SAM" id="MobiDB-lite"/>
    </source>
</evidence>
<feature type="chain" id="PRO_5020196293" description="Phytocyanin domain-containing protein" evidence="10">
    <location>
        <begin position="35"/>
        <end position="262"/>
    </location>
</feature>
<dbReference type="EMBL" id="SDRB02013208">
    <property type="protein sequence ID" value="THF95642.1"/>
    <property type="molecule type" value="Genomic_DNA"/>
</dbReference>
<dbReference type="PANTHER" id="PTHR33021:SF234">
    <property type="entry name" value="EARLY NODULIN-LIKE PROTEIN 7"/>
    <property type="match status" value="1"/>
</dbReference>
<dbReference type="InterPro" id="IPR039391">
    <property type="entry name" value="Phytocyanin-like"/>
</dbReference>
<dbReference type="PROSITE" id="PS51485">
    <property type="entry name" value="PHYTOCYANIN"/>
    <property type="match status" value="1"/>
</dbReference>
<sequence length="262" mass="29056">MKNKNTNMASFFGLFSTFLFILLTAAINTPAVGAFKEFRVGDSKGWRQPSDNHTAFYDQWAATNRFLVGDSLRFEYKNDSVLVVDKWGYFYCNMNNPISTFNNGNNTIVSLDMPRPTYFVSGDPDHCKNDQRLVIQVMTCMHKPAATATLLTVLGSFKSSRRRALQRPPSLDADEFLNLLHGSDPVKVELNRLENEVRGEEQEFIWTERREDERRGDGDTAVGDDDGGAGGDAGGGEAVTAEALTAEALIAHLGFGSGRERI</sequence>
<evidence type="ECO:0000256" key="6">
    <source>
        <dbReference type="ARBA" id="ARBA00023157"/>
    </source>
</evidence>
<dbReference type="PANTHER" id="PTHR33021">
    <property type="entry name" value="BLUE COPPER PROTEIN"/>
    <property type="match status" value="1"/>
</dbReference>